<name>A0A2S0UJ85_9RHOB</name>
<dbReference type="RefSeq" id="WP_108434713.1">
    <property type="nucleotide sequence ID" value="NZ_CP028918.1"/>
</dbReference>
<dbReference type="KEGG" id="geh:HYN69_04620"/>
<evidence type="ECO:0000313" key="2">
    <source>
        <dbReference type="Proteomes" id="UP000244496"/>
    </source>
</evidence>
<dbReference type="AlphaFoldDB" id="A0A2S0UJ85"/>
<sequence length="183" mass="19860">MAARDAVKQAPAIARNHCPNRAKSAEQMKLLYAEGAAKWGSAPTPNKTVKCMTLSFEGGNLSLVIEGIPTVTVSVSSLIAEPFAVTLRPQDVYALLKVLVAQNTDSFMLQIDPTGLLAVRFRDNVGYFAIFQPLCKDDGRLNNKRIGHLAVNGLSTEKHFDVVGHIRNANKKVTVRKNAVTTS</sequence>
<proteinExistence type="predicted"/>
<gene>
    <name evidence="1" type="ORF">HYN69_04620</name>
</gene>
<accession>A0A2S0UJ85</accession>
<protein>
    <submittedName>
        <fullName evidence="1">Uncharacterized protein</fullName>
    </submittedName>
</protein>
<evidence type="ECO:0000313" key="1">
    <source>
        <dbReference type="EMBL" id="AWB47888.1"/>
    </source>
</evidence>
<keyword evidence="2" id="KW-1185">Reference proteome</keyword>
<dbReference type="EMBL" id="CP028918">
    <property type="protein sequence ID" value="AWB47888.1"/>
    <property type="molecule type" value="Genomic_DNA"/>
</dbReference>
<organism evidence="1 2">
    <name type="scientific">Paragemmobacter aquarius</name>
    <dbReference type="NCBI Taxonomy" id="2169400"/>
    <lineage>
        <taxon>Bacteria</taxon>
        <taxon>Pseudomonadati</taxon>
        <taxon>Pseudomonadota</taxon>
        <taxon>Alphaproteobacteria</taxon>
        <taxon>Rhodobacterales</taxon>
        <taxon>Paracoccaceae</taxon>
        <taxon>Paragemmobacter</taxon>
    </lineage>
</organism>
<dbReference type="Proteomes" id="UP000244496">
    <property type="component" value="Chromosome"/>
</dbReference>
<reference evidence="1 2" key="1">
    <citation type="submission" date="2018-04" db="EMBL/GenBank/DDBJ databases">
        <title>Genome sequencing of Gemmobacter.</title>
        <authorList>
            <person name="Yi H."/>
            <person name="Baek M.-G."/>
        </authorList>
    </citation>
    <scope>NUCLEOTIDE SEQUENCE [LARGE SCALE GENOMIC DNA]</scope>
    <source>
        <strain evidence="1 2">HYN0069</strain>
    </source>
</reference>